<comment type="similarity">
    <text evidence="3 10">Belongs to the binding-protein-dependent transport system permease family. CysTW subfamily.</text>
</comment>
<feature type="transmembrane region" description="Helical" evidence="10">
    <location>
        <begin position="290"/>
        <end position="311"/>
    </location>
</feature>
<keyword evidence="14" id="KW-1185">Reference proteome</keyword>
<evidence type="ECO:0000313" key="13">
    <source>
        <dbReference type="EMBL" id="MDA0161401.1"/>
    </source>
</evidence>
<feature type="transmembrane region" description="Helical" evidence="10">
    <location>
        <begin position="58"/>
        <end position="79"/>
    </location>
</feature>
<evidence type="ECO:0000256" key="9">
    <source>
        <dbReference type="ARBA" id="ARBA00023136"/>
    </source>
</evidence>
<feature type="transmembrane region" description="Helical" evidence="10">
    <location>
        <begin position="117"/>
        <end position="141"/>
    </location>
</feature>
<dbReference type="PROSITE" id="PS50928">
    <property type="entry name" value="ABC_TM1"/>
    <property type="match status" value="1"/>
</dbReference>
<name>A0A9X3S2Q4_9ACTN</name>
<organism evidence="13 14">
    <name type="scientific">Solirubrobacter ginsenosidimutans</name>
    <dbReference type="NCBI Taxonomy" id="490573"/>
    <lineage>
        <taxon>Bacteria</taxon>
        <taxon>Bacillati</taxon>
        <taxon>Actinomycetota</taxon>
        <taxon>Thermoleophilia</taxon>
        <taxon>Solirubrobacterales</taxon>
        <taxon>Solirubrobacteraceae</taxon>
        <taxon>Solirubrobacter</taxon>
    </lineage>
</organism>
<dbReference type="EMBL" id="JAPDOD010000012">
    <property type="protein sequence ID" value="MDA0161401.1"/>
    <property type="molecule type" value="Genomic_DNA"/>
</dbReference>
<evidence type="ECO:0000256" key="11">
    <source>
        <dbReference type="SAM" id="MobiDB-lite"/>
    </source>
</evidence>
<dbReference type="Gene3D" id="1.10.3720.10">
    <property type="entry name" value="MetI-like"/>
    <property type="match status" value="1"/>
</dbReference>
<keyword evidence="6" id="KW-0592">Phosphate transport</keyword>
<accession>A0A9X3S2Q4</accession>
<evidence type="ECO:0000256" key="8">
    <source>
        <dbReference type="ARBA" id="ARBA00022989"/>
    </source>
</evidence>
<dbReference type="NCBIfam" id="TIGR00974">
    <property type="entry name" value="3a0107s02c"/>
    <property type="match status" value="1"/>
</dbReference>
<evidence type="ECO:0000256" key="2">
    <source>
        <dbReference type="ARBA" id="ARBA00004651"/>
    </source>
</evidence>
<keyword evidence="5 10" id="KW-1003">Cell membrane</keyword>
<feature type="transmembrane region" description="Helical" evidence="10">
    <location>
        <begin position="208"/>
        <end position="235"/>
    </location>
</feature>
<dbReference type="InterPro" id="IPR005672">
    <property type="entry name" value="Phosphate_PstA"/>
</dbReference>
<sequence length="392" mass="41010">MSTPDQEKTLPDDASTERDPTPAATSAAAPSKAAGSPATVTTSRPPTRPSVHAGTGKLPAWGPWGAIVGAAVVVGVILLVIGFNLALFIVATAVVGGIALYVWSRSVEGKRHATDRAVTYVVTAAFLTALAPLVSLLFTVIKRGAARFDYDFFTLSMRGVIGEGGGALHAIEGTLIITGCATIISVPIGILAAIYLQEYGKGRLRSSLTFFVDVMTGIPSIVAGLFAFALFSIFFGPGVRMGIMGSIALSVLMIPIVVRSTEEMLRIVPNSLREASYALGISKSRTILKVVLPTALAGIVTGVVLAIARIIGETAPLLITTGVVASMNANPFDGRMSNLAVFAFNSYKSPGVPPQPSIDRAWTAALVLILIVMVLNVAARLIYRRFGTEIKS</sequence>
<feature type="compositionally biased region" description="Low complexity" evidence="11">
    <location>
        <begin position="21"/>
        <end position="51"/>
    </location>
</feature>
<evidence type="ECO:0000256" key="3">
    <source>
        <dbReference type="ARBA" id="ARBA00007069"/>
    </source>
</evidence>
<comment type="function">
    <text evidence="1">Part of the binding-protein-dependent transport system for phosphate; probably responsible for the translocation of the substrate across the membrane.</text>
</comment>
<dbReference type="GO" id="GO:0005886">
    <property type="term" value="C:plasma membrane"/>
    <property type="evidence" value="ECO:0007669"/>
    <property type="project" value="UniProtKB-SubCell"/>
</dbReference>
<feature type="transmembrane region" description="Helical" evidence="10">
    <location>
        <begin position="361"/>
        <end position="383"/>
    </location>
</feature>
<evidence type="ECO:0000256" key="4">
    <source>
        <dbReference type="ARBA" id="ARBA00022448"/>
    </source>
</evidence>
<feature type="transmembrane region" description="Helical" evidence="10">
    <location>
        <begin position="85"/>
        <end position="105"/>
    </location>
</feature>
<dbReference type="InterPro" id="IPR000515">
    <property type="entry name" value="MetI-like"/>
</dbReference>
<feature type="domain" description="ABC transmembrane type-1" evidence="12">
    <location>
        <begin position="171"/>
        <end position="379"/>
    </location>
</feature>
<keyword evidence="4" id="KW-0813">Transport</keyword>
<evidence type="ECO:0000256" key="1">
    <source>
        <dbReference type="ARBA" id="ARBA00003510"/>
    </source>
</evidence>
<dbReference type="PANTHER" id="PTHR42922">
    <property type="entry name" value="PHOSPHATE TRANSPORT SYSTEM PERMEASE PROTEIN PSTA"/>
    <property type="match status" value="1"/>
</dbReference>
<feature type="compositionally biased region" description="Basic and acidic residues" evidence="11">
    <location>
        <begin position="1"/>
        <end position="20"/>
    </location>
</feature>
<comment type="subcellular location">
    <subcellularLocation>
        <location evidence="2 10">Cell membrane</location>
        <topology evidence="2 10">Multi-pass membrane protein</topology>
    </subcellularLocation>
</comment>
<evidence type="ECO:0000256" key="7">
    <source>
        <dbReference type="ARBA" id="ARBA00022692"/>
    </source>
</evidence>
<dbReference type="AlphaFoldDB" id="A0A9X3S2Q4"/>
<dbReference type="GO" id="GO:0035435">
    <property type="term" value="P:phosphate ion transmembrane transport"/>
    <property type="evidence" value="ECO:0007669"/>
    <property type="project" value="InterPro"/>
</dbReference>
<gene>
    <name evidence="13" type="primary">pstA</name>
    <name evidence="13" type="ORF">OM076_14080</name>
</gene>
<proteinExistence type="inferred from homology"/>
<dbReference type="GO" id="GO:0005315">
    <property type="term" value="F:phosphate transmembrane transporter activity"/>
    <property type="evidence" value="ECO:0007669"/>
    <property type="project" value="InterPro"/>
</dbReference>
<dbReference type="Proteomes" id="UP001149140">
    <property type="component" value="Unassembled WGS sequence"/>
</dbReference>
<evidence type="ECO:0000259" key="12">
    <source>
        <dbReference type="PROSITE" id="PS50928"/>
    </source>
</evidence>
<feature type="region of interest" description="Disordered" evidence="11">
    <location>
        <begin position="1"/>
        <end position="54"/>
    </location>
</feature>
<keyword evidence="7 10" id="KW-0812">Transmembrane</keyword>
<feature type="transmembrane region" description="Helical" evidence="10">
    <location>
        <begin position="175"/>
        <end position="196"/>
    </location>
</feature>
<dbReference type="RefSeq" id="WP_270040611.1">
    <property type="nucleotide sequence ID" value="NZ_JAPDOD010000012.1"/>
</dbReference>
<dbReference type="SUPFAM" id="SSF161098">
    <property type="entry name" value="MetI-like"/>
    <property type="match status" value="1"/>
</dbReference>
<feature type="transmembrane region" description="Helical" evidence="10">
    <location>
        <begin position="241"/>
        <end position="258"/>
    </location>
</feature>
<protein>
    <recommendedName>
        <fullName evidence="10">Phosphate transport system permease protein PstA</fullName>
    </recommendedName>
</protein>
<evidence type="ECO:0000313" key="14">
    <source>
        <dbReference type="Proteomes" id="UP001149140"/>
    </source>
</evidence>
<dbReference type="CDD" id="cd06261">
    <property type="entry name" value="TM_PBP2"/>
    <property type="match status" value="1"/>
</dbReference>
<evidence type="ECO:0000256" key="6">
    <source>
        <dbReference type="ARBA" id="ARBA00022592"/>
    </source>
</evidence>
<keyword evidence="8 10" id="KW-1133">Transmembrane helix</keyword>
<evidence type="ECO:0000256" key="10">
    <source>
        <dbReference type="RuleBase" id="RU363043"/>
    </source>
</evidence>
<dbReference type="InterPro" id="IPR035906">
    <property type="entry name" value="MetI-like_sf"/>
</dbReference>
<dbReference type="InterPro" id="IPR051408">
    <property type="entry name" value="Phosphate_transprt_permease"/>
</dbReference>
<dbReference type="Pfam" id="PF00528">
    <property type="entry name" value="BPD_transp_1"/>
    <property type="match status" value="1"/>
</dbReference>
<dbReference type="PANTHER" id="PTHR42922:SF1">
    <property type="entry name" value="PHOSPHATE TRANSPORT SYSTEM PERMEASE PROTEIN PSTA"/>
    <property type="match status" value="1"/>
</dbReference>
<reference evidence="13" key="1">
    <citation type="submission" date="2022-10" db="EMBL/GenBank/DDBJ databases">
        <title>The WGS of Solirubrobacter ginsenosidimutans DSM 21036.</title>
        <authorList>
            <person name="Jiang Z."/>
        </authorList>
    </citation>
    <scope>NUCLEOTIDE SEQUENCE</scope>
    <source>
        <strain evidence="13">DSM 21036</strain>
    </source>
</reference>
<evidence type="ECO:0000256" key="5">
    <source>
        <dbReference type="ARBA" id="ARBA00022475"/>
    </source>
</evidence>
<keyword evidence="9 10" id="KW-0472">Membrane</keyword>
<comment type="caution">
    <text evidence="13">The sequence shown here is derived from an EMBL/GenBank/DDBJ whole genome shotgun (WGS) entry which is preliminary data.</text>
</comment>